<dbReference type="FunFam" id="3.30.160.60:FF:000446">
    <property type="entry name" value="Zinc finger protein"/>
    <property type="match status" value="1"/>
</dbReference>
<evidence type="ECO:0000256" key="2">
    <source>
        <dbReference type="ARBA" id="ARBA00022723"/>
    </source>
</evidence>
<dbReference type="OrthoDB" id="10039931at2759"/>
<dbReference type="PANTHER" id="PTHR16515">
    <property type="entry name" value="PR DOMAIN ZINC FINGER PROTEIN"/>
    <property type="match status" value="1"/>
</dbReference>
<dbReference type="Pfam" id="PF13912">
    <property type="entry name" value="zf-C2H2_6"/>
    <property type="match status" value="2"/>
</dbReference>
<dbReference type="PROSITE" id="PS00028">
    <property type="entry name" value="ZINC_FINGER_C2H2_1"/>
    <property type="match status" value="16"/>
</dbReference>
<sequence>MSEENCFKPTYTEQREIECQTELVDAHYDEEEDDDNDDDGLYGLLKLPQDNDDSDQYPSVQVISNLKSEQLTKMESLKKNDFTINSKNLLRWTKVITPSKFAEQPAEEASWEILSKNYSKKVIHSAGKHKKVITKKAKTASKHLQNISLFNNLHANDIKIQEEGMFIAEPMVALNYQTTQIPTQYLDNQNTQAFNVQNIISSESILEQNNSFQTTPIQNKQFSEEHINQVVIPFEENTVTLGEQCIKEENKLYQTVPFQHETITGVGISQQHMKQENNSHVMKNIHTNVQNNQNTETYPKQQQPTLNLEKLIETLRNHGKGINTLDHLLSNEEGEIKVNGAPLKFILVEQSSEDSNLPNTIEISAPSTEHDTTGNIKYFVHSSIKADNISDIASKTNSNNMKAESDANIGFLEEVPDENHLLKKNLIYSSVDKNKLKADEYHEMLKAANKILRTKVSDDKNMTDKERKYKCDVCTASFKKSCNLSAHKRIHSNDRRFSCHICSQKFYVGTKLRSHMRIHTNTKPFVCNICKKAFREKSVLKNHILTHTGKKEFQCSICKKKFFRKSKLDIHMRIHSDNKPYKCEHCNRSFAVIYYYRKHVKKHAVKKEFECHICKKGFHLKENYNCHLLSHDKSKRKRCEKCLKTFLKDSLLKNHNCLGMPVKSAMSQFLCSQCSRSFSSKSQLLIHLKEHRGEDVFYCKICNKPFLHEYLLKRHKVVHSDKKPYKCRVCKVEFSWISSLRTHIMTKHKDKIMEQEKEKKDDDEKDLEGERIESETELMEVKPDTHLDSQISSQTENVCAVCNQCNLTEESLREHYRTHNLDWTPSTKYNPEKLRQFHQNDKFEMKKVASFQCDRCKKVLPETEKESHSLVHARYPFTCDFCFMNFEQEHYLLKHLEIHKGDKPHRCNLCGEKFATLQQLSTHRKNHEEEENKPIKCDECGKRFRNNYSLNLHRHIHTNEKPYKCDECTETFSRNDYLKRHKARLHSGQVFQCNCCPKTFNEKYELTRHIQSSHIKDKPHVCTECDKKFAFQYELKKHLETHNKNLPFKCNECPNAYEKKKQLNRHFKNKHPHNEKQSVMINKLILCTETENENFGEHIEEEIMEFTPIQSYKHEMINTFETEIKSETSTNQIKDLGRIIQQSTQSENVKQNDSELNVSQSDMQTQSNSPCLTIIRTVDDEVITNDVDKESGEIVVGSINQSVQENSNNEHEMYMTVDQSTVETKIELPLEVYSDMNNSETPFQYLDPKSGTLYQVSSEVSNTYEVVVGTEDSEVVSKDTISDLTEIGKTDEKEHSYVKVSNVFIPSTK</sequence>
<evidence type="ECO:0000256" key="7">
    <source>
        <dbReference type="PROSITE-ProRule" id="PRU00042"/>
    </source>
</evidence>
<feature type="domain" description="C2H2-type" evidence="9">
    <location>
        <begin position="991"/>
        <end position="1019"/>
    </location>
</feature>
<feature type="domain" description="C2H2-type" evidence="9">
    <location>
        <begin position="1048"/>
        <end position="1078"/>
    </location>
</feature>
<dbReference type="InterPro" id="IPR050331">
    <property type="entry name" value="Zinc_finger"/>
</dbReference>
<keyword evidence="11" id="KW-1185">Reference proteome</keyword>
<evidence type="ECO:0000259" key="9">
    <source>
        <dbReference type="PROSITE" id="PS50157"/>
    </source>
</evidence>
<dbReference type="Pfam" id="PF00096">
    <property type="entry name" value="zf-C2H2"/>
    <property type="match status" value="7"/>
</dbReference>
<keyword evidence="3" id="KW-0677">Repeat</keyword>
<feature type="domain" description="C2H2-type" evidence="9">
    <location>
        <begin position="669"/>
        <end position="696"/>
    </location>
</feature>
<feature type="domain" description="C2H2-type" evidence="9">
    <location>
        <begin position="469"/>
        <end position="496"/>
    </location>
</feature>
<dbReference type="SUPFAM" id="SSF57667">
    <property type="entry name" value="beta-beta-alpha zinc fingers"/>
    <property type="match status" value="10"/>
</dbReference>
<feature type="domain" description="C2H2-type" evidence="9">
    <location>
        <begin position="525"/>
        <end position="552"/>
    </location>
</feature>
<keyword evidence="2" id="KW-0479">Metal-binding</keyword>
<evidence type="ECO:0000256" key="4">
    <source>
        <dbReference type="ARBA" id="ARBA00022771"/>
    </source>
</evidence>
<dbReference type="Gene3D" id="3.30.160.60">
    <property type="entry name" value="Classic Zinc Finger"/>
    <property type="match status" value="13"/>
</dbReference>
<evidence type="ECO:0000256" key="5">
    <source>
        <dbReference type="ARBA" id="ARBA00022833"/>
    </source>
</evidence>
<feature type="region of interest" description="Disordered" evidence="8">
    <location>
        <begin position="751"/>
        <end position="777"/>
    </location>
</feature>
<feature type="region of interest" description="Disordered" evidence="8">
    <location>
        <begin position="26"/>
        <end position="56"/>
    </location>
</feature>
<proteinExistence type="predicted"/>
<evidence type="ECO:0000256" key="6">
    <source>
        <dbReference type="ARBA" id="ARBA00023242"/>
    </source>
</evidence>
<comment type="caution">
    <text evidence="10">The sequence shown here is derived from an EMBL/GenBank/DDBJ whole genome shotgun (WGS) entry which is preliminary data.</text>
</comment>
<feature type="domain" description="C2H2-type" evidence="9">
    <location>
        <begin position="497"/>
        <end position="524"/>
    </location>
</feature>
<feature type="domain" description="C2H2-type" evidence="9">
    <location>
        <begin position="905"/>
        <end position="932"/>
    </location>
</feature>
<evidence type="ECO:0000256" key="1">
    <source>
        <dbReference type="ARBA" id="ARBA00004123"/>
    </source>
</evidence>
<evidence type="ECO:0000313" key="10">
    <source>
        <dbReference type="EMBL" id="CAG2216697.1"/>
    </source>
</evidence>
<name>A0A8S3SBC4_MYTED</name>
<organism evidence="10 11">
    <name type="scientific">Mytilus edulis</name>
    <name type="common">Blue mussel</name>
    <dbReference type="NCBI Taxonomy" id="6550"/>
    <lineage>
        <taxon>Eukaryota</taxon>
        <taxon>Metazoa</taxon>
        <taxon>Spiralia</taxon>
        <taxon>Lophotrochozoa</taxon>
        <taxon>Mollusca</taxon>
        <taxon>Bivalvia</taxon>
        <taxon>Autobranchia</taxon>
        <taxon>Pteriomorphia</taxon>
        <taxon>Mytilida</taxon>
        <taxon>Mytiloidea</taxon>
        <taxon>Mytilidae</taxon>
        <taxon>Mytilinae</taxon>
        <taxon>Mytilus</taxon>
    </lineage>
</organism>
<dbReference type="EMBL" id="CAJPWZ010001489">
    <property type="protein sequence ID" value="CAG2216697.1"/>
    <property type="molecule type" value="Genomic_DNA"/>
</dbReference>
<dbReference type="InterPro" id="IPR013087">
    <property type="entry name" value="Znf_C2H2_type"/>
</dbReference>
<keyword evidence="5" id="KW-0862">Zinc</keyword>
<keyword evidence="4 7" id="KW-0863">Zinc-finger</keyword>
<comment type="subcellular location">
    <subcellularLocation>
        <location evidence="1">Nucleus</location>
    </subcellularLocation>
</comment>
<dbReference type="InterPro" id="IPR036236">
    <property type="entry name" value="Znf_C2H2_sf"/>
</dbReference>
<dbReference type="FunFam" id="3.30.160.60:FF:000145">
    <property type="entry name" value="Zinc finger protein 574"/>
    <property type="match status" value="1"/>
</dbReference>
<feature type="domain" description="C2H2-type" evidence="9">
    <location>
        <begin position="963"/>
        <end position="991"/>
    </location>
</feature>
<protein>
    <submittedName>
        <fullName evidence="10">KRAB</fullName>
    </submittedName>
</protein>
<feature type="domain" description="C2H2-type" evidence="9">
    <location>
        <begin position="609"/>
        <end position="636"/>
    </location>
</feature>
<dbReference type="GO" id="GO:0005634">
    <property type="term" value="C:nucleus"/>
    <property type="evidence" value="ECO:0007669"/>
    <property type="project" value="UniProtKB-SubCell"/>
</dbReference>
<dbReference type="Proteomes" id="UP000683360">
    <property type="component" value="Unassembled WGS sequence"/>
</dbReference>
<dbReference type="GO" id="GO:0010468">
    <property type="term" value="P:regulation of gene expression"/>
    <property type="evidence" value="ECO:0007669"/>
    <property type="project" value="TreeGrafter"/>
</dbReference>
<gene>
    <name evidence="10" type="ORF">MEDL_30435</name>
</gene>
<feature type="domain" description="C2H2-type" evidence="9">
    <location>
        <begin position="553"/>
        <end position="580"/>
    </location>
</feature>
<dbReference type="SMART" id="SM00355">
    <property type="entry name" value="ZnF_C2H2"/>
    <property type="match status" value="18"/>
</dbReference>
<evidence type="ECO:0000256" key="3">
    <source>
        <dbReference type="ARBA" id="ARBA00022737"/>
    </source>
</evidence>
<dbReference type="FunFam" id="3.30.160.60:FF:000624">
    <property type="entry name" value="zinc finger protein 697"/>
    <property type="match status" value="2"/>
</dbReference>
<dbReference type="PANTHER" id="PTHR16515:SF66">
    <property type="entry name" value="C2H2-TYPE DOMAIN-CONTAINING PROTEIN"/>
    <property type="match status" value="1"/>
</dbReference>
<feature type="domain" description="C2H2-type" evidence="9">
    <location>
        <begin position="725"/>
        <end position="753"/>
    </location>
</feature>
<feature type="domain" description="C2H2-type" evidence="9">
    <location>
        <begin position="1020"/>
        <end position="1047"/>
    </location>
</feature>
<reference evidence="10" key="1">
    <citation type="submission" date="2021-03" db="EMBL/GenBank/DDBJ databases">
        <authorList>
            <person name="Bekaert M."/>
        </authorList>
    </citation>
    <scope>NUCLEOTIDE SEQUENCE</scope>
</reference>
<keyword evidence="6" id="KW-0539">Nucleus</keyword>
<feature type="domain" description="C2H2-type" evidence="9">
    <location>
        <begin position="935"/>
        <end position="962"/>
    </location>
</feature>
<feature type="domain" description="C2H2-type" evidence="9">
    <location>
        <begin position="581"/>
        <end position="608"/>
    </location>
</feature>
<feature type="domain" description="C2H2-type" evidence="9">
    <location>
        <begin position="697"/>
        <end position="724"/>
    </location>
</feature>
<evidence type="ECO:0000256" key="8">
    <source>
        <dbReference type="SAM" id="MobiDB-lite"/>
    </source>
</evidence>
<evidence type="ECO:0000313" key="11">
    <source>
        <dbReference type="Proteomes" id="UP000683360"/>
    </source>
</evidence>
<feature type="domain" description="C2H2-type" evidence="9">
    <location>
        <begin position="877"/>
        <end position="904"/>
    </location>
</feature>
<dbReference type="PROSITE" id="PS50157">
    <property type="entry name" value="ZINC_FINGER_C2H2_2"/>
    <property type="match status" value="16"/>
</dbReference>
<accession>A0A8S3SBC4</accession>
<feature type="compositionally biased region" description="Acidic residues" evidence="8">
    <location>
        <begin position="28"/>
        <end position="40"/>
    </location>
</feature>
<dbReference type="FunFam" id="3.30.160.60:FF:000478">
    <property type="entry name" value="Zinc finger protein 133"/>
    <property type="match status" value="1"/>
</dbReference>
<dbReference type="GO" id="GO:0008270">
    <property type="term" value="F:zinc ion binding"/>
    <property type="evidence" value="ECO:0007669"/>
    <property type="project" value="UniProtKB-KW"/>
</dbReference>